<proteinExistence type="predicted"/>
<reference evidence="1 2" key="1">
    <citation type="submission" date="2019-12" db="EMBL/GenBank/DDBJ databases">
        <title>Mucilaginibacter sp. HMF7410 genome sequencing and assembly.</title>
        <authorList>
            <person name="Kang H."/>
            <person name="Cha I."/>
            <person name="Kim H."/>
            <person name="Joh K."/>
        </authorList>
    </citation>
    <scope>NUCLEOTIDE SEQUENCE [LARGE SCALE GENOMIC DNA]</scope>
    <source>
        <strain evidence="1 2">HMF7410</strain>
    </source>
</reference>
<evidence type="ECO:0000313" key="1">
    <source>
        <dbReference type="EMBL" id="MVN23490.1"/>
    </source>
</evidence>
<gene>
    <name evidence="1" type="ORF">GO621_18355</name>
</gene>
<keyword evidence="2" id="KW-1185">Reference proteome</keyword>
<organism evidence="1 2">
    <name type="scientific">Mucilaginibacter arboris</name>
    <dbReference type="NCBI Taxonomy" id="2682090"/>
    <lineage>
        <taxon>Bacteria</taxon>
        <taxon>Pseudomonadati</taxon>
        <taxon>Bacteroidota</taxon>
        <taxon>Sphingobacteriia</taxon>
        <taxon>Sphingobacteriales</taxon>
        <taxon>Sphingobacteriaceae</taxon>
        <taxon>Mucilaginibacter</taxon>
    </lineage>
</organism>
<accession>A0A7K1T2F9</accession>
<evidence type="ECO:0000313" key="2">
    <source>
        <dbReference type="Proteomes" id="UP000462014"/>
    </source>
</evidence>
<dbReference type="Proteomes" id="UP000462014">
    <property type="component" value="Unassembled WGS sequence"/>
</dbReference>
<dbReference type="EMBL" id="WPIK01000030">
    <property type="protein sequence ID" value="MVN23490.1"/>
    <property type="molecule type" value="Genomic_DNA"/>
</dbReference>
<dbReference type="InterPro" id="IPR029787">
    <property type="entry name" value="Nucleotide_cyclase"/>
</dbReference>
<name>A0A7K1T2F9_9SPHI</name>
<dbReference type="RefSeq" id="WP_157569800.1">
    <property type="nucleotide sequence ID" value="NZ_WPIK01000030.1"/>
</dbReference>
<evidence type="ECO:0008006" key="3">
    <source>
        <dbReference type="Google" id="ProtNLM"/>
    </source>
</evidence>
<protein>
    <recommendedName>
        <fullName evidence="3">Guanylate cyclase domain-containing protein</fullName>
    </recommendedName>
</protein>
<dbReference type="Gene3D" id="3.30.70.1230">
    <property type="entry name" value="Nucleotide cyclase"/>
    <property type="match status" value="1"/>
</dbReference>
<comment type="caution">
    <text evidence="1">The sequence shown here is derived from an EMBL/GenBank/DDBJ whole genome shotgun (WGS) entry which is preliminary data.</text>
</comment>
<dbReference type="SUPFAM" id="SSF55073">
    <property type="entry name" value="Nucleotide cyclase"/>
    <property type="match status" value="1"/>
</dbReference>
<sequence>MYLNFDNPQLLKEQIEGLTPTKGVCIFIDICGSTAIKSEDLKKWIILIGNTIRICSGTSTLFRDNILKLIGDEIMIFIPDDKIIQANENYATVLDILKNCVSINPPTIENITLKTKAAIHYCTDTYNISYSSIVDDYYGNGIDLTARLMKKSDERKIVISETFYNMVNQIEPSFLSGTSDISQEQFKGIIGKTDYRVMTV</sequence>
<dbReference type="AlphaFoldDB" id="A0A7K1T2F9"/>